<dbReference type="InterPro" id="IPR050194">
    <property type="entry name" value="Glycosyltransferase_grp1"/>
</dbReference>
<dbReference type="Pfam" id="PF13692">
    <property type="entry name" value="Glyco_trans_1_4"/>
    <property type="match status" value="1"/>
</dbReference>
<name>A0ABZ0S7B0_9GAMM</name>
<dbReference type="EMBL" id="CP121472">
    <property type="protein sequence ID" value="WPL16865.1"/>
    <property type="molecule type" value="Genomic_DNA"/>
</dbReference>
<dbReference type="PANTHER" id="PTHR45947">
    <property type="entry name" value="SULFOQUINOVOSYL TRANSFERASE SQD2"/>
    <property type="match status" value="1"/>
</dbReference>
<dbReference type="Proteomes" id="UP001432180">
    <property type="component" value="Chromosome"/>
</dbReference>
<dbReference type="PANTHER" id="PTHR45947:SF3">
    <property type="entry name" value="SULFOQUINOVOSYL TRANSFERASE SQD2"/>
    <property type="match status" value="1"/>
</dbReference>
<dbReference type="Pfam" id="PF13439">
    <property type="entry name" value="Glyco_transf_4"/>
    <property type="match status" value="1"/>
</dbReference>
<dbReference type="GO" id="GO:0016757">
    <property type="term" value="F:glycosyltransferase activity"/>
    <property type="evidence" value="ECO:0007669"/>
    <property type="project" value="UniProtKB-KW"/>
</dbReference>
<dbReference type="SUPFAM" id="SSF53756">
    <property type="entry name" value="UDP-Glycosyltransferase/glycogen phosphorylase"/>
    <property type="match status" value="1"/>
</dbReference>
<reference evidence="2 3" key="1">
    <citation type="journal article" date="2023" name="Microorganisms">
        <title>Thiorhodovibrio frisius and Trv. litoralis spp. nov., Two Novel Members from a Clade of Fastidious Purple Sulfur Bacteria That Exhibit Unique Red-Shifted Light-Harvesting Capabilities.</title>
        <authorList>
            <person name="Methner A."/>
            <person name="Kuzyk S.B."/>
            <person name="Petersen J."/>
            <person name="Bauer S."/>
            <person name="Brinkmann H."/>
            <person name="Sichau K."/>
            <person name="Wanner G."/>
            <person name="Wolf J."/>
            <person name="Neumann-Schaal M."/>
            <person name="Henke P."/>
            <person name="Tank M."/>
            <person name="Sproer C."/>
            <person name="Bunk B."/>
            <person name="Overmann J."/>
        </authorList>
    </citation>
    <scope>NUCLEOTIDE SEQUENCE [LARGE SCALE GENOMIC DNA]</scope>
    <source>
        <strain evidence="2 3">DSM 6702</strain>
    </source>
</reference>
<protein>
    <submittedName>
        <fullName evidence="2">Glycosyltransferase KanE</fullName>
        <ecNumber evidence="2">2.4.1.-</ecNumber>
    </submittedName>
</protein>
<accession>A0ABZ0S7B0</accession>
<keyword evidence="2" id="KW-0808">Transferase</keyword>
<evidence type="ECO:0000313" key="2">
    <source>
        <dbReference type="EMBL" id="WPL16865.1"/>
    </source>
</evidence>
<dbReference type="Gene3D" id="3.40.50.2000">
    <property type="entry name" value="Glycogen Phosphorylase B"/>
    <property type="match status" value="2"/>
</dbReference>
<organism evidence="2 3">
    <name type="scientific">Thiorhodovibrio winogradskyi</name>
    <dbReference type="NCBI Taxonomy" id="77007"/>
    <lineage>
        <taxon>Bacteria</taxon>
        <taxon>Pseudomonadati</taxon>
        <taxon>Pseudomonadota</taxon>
        <taxon>Gammaproteobacteria</taxon>
        <taxon>Chromatiales</taxon>
        <taxon>Chromatiaceae</taxon>
        <taxon>Thiorhodovibrio</taxon>
    </lineage>
</organism>
<gene>
    <name evidence="2" type="primary">kanE_2</name>
    <name evidence="2" type="ORF">Thiowin_01841</name>
</gene>
<evidence type="ECO:0000259" key="1">
    <source>
        <dbReference type="Pfam" id="PF13439"/>
    </source>
</evidence>
<feature type="domain" description="Glycosyltransferase subfamily 4-like N-terminal" evidence="1">
    <location>
        <begin position="32"/>
        <end position="181"/>
    </location>
</feature>
<keyword evidence="3" id="KW-1185">Reference proteome</keyword>
<proteinExistence type="predicted"/>
<keyword evidence="2" id="KW-0328">Glycosyltransferase</keyword>
<evidence type="ECO:0000313" key="3">
    <source>
        <dbReference type="Proteomes" id="UP001432180"/>
    </source>
</evidence>
<dbReference type="EC" id="2.4.1.-" evidence="2"/>
<dbReference type="InterPro" id="IPR028098">
    <property type="entry name" value="Glyco_trans_4-like_N"/>
</dbReference>
<sequence length="390" mass="43272">MLKSDSASGPLPSSAAQPLRVAILSDAAPERNGVGAYYRDLAEHLRGAGVLVRIISPRYRNGRWYGGFAVPLPGDRTQKFMLPSPLMIHRRLKRSNPDAIVIPTPGPYGMLGLLFAKRHKARIIVGFHTHFERLAAMNQDWSARAPAAQWYLNTCNRKLFRDSQLVLANSQEMVEIARRIGAEHVGLMGTSIPRRFIEQPPKALHGSLERVLFAGRLAPEKNLEAVVQAAAALPRMQFLVAGEGPIRPWLESEARRLENIKLLGWIHRQRMLSLIDSVDALVLPSTVESFGTIALEAMARARLVVVSSHCGILSWDQLNRGLFQIEPQQTLADVLGQIAEMDPAQRSHKAEIARTAATDINADNLNHWLEILRDGRLTGIDKLPKPKTPV</sequence>
<dbReference type="RefSeq" id="WP_328987394.1">
    <property type="nucleotide sequence ID" value="NZ_CP121472.1"/>
</dbReference>